<dbReference type="RefSeq" id="WP_167186224.1">
    <property type="nucleotide sequence ID" value="NZ_JAASQL010000001.1"/>
</dbReference>
<reference evidence="1 2" key="1">
    <citation type="submission" date="2020-03" db="EMBL/GenBank/DDBJ databases">
        <title>Genomic Encyclopedia of Type Strains, Phase IV (KMG-IV): sequencing the most valuable type-strain genomes for metagenomic binning, comparative biology and taxonomic classification.</title>
        <authorList>
            <person name="Goeker M."/>
        </authorList>
    </citation>
    <scope>NUCLEOTIDE SEQUENCE [LARGE SCALE GENOMIC DNA]</scope>
    <source>
        <strain evidence="1 2">DSM 101599</strain>
    </source>
</reference>
<gene>
    <name evidence="1" type="ORF">FHR24_001499</name>
</gene>
<accession>A0ABX0U888</accession>
<comment type="caution">
    <text evidence="1">The sequence shown here is derived from an EMBL/GenBank/DDBJ whole genome shotgun (WGS) entry which is preliminary data.</text>
</comment>
<dbReference type="Proteomes" id="UP000745859">
    <property type="component" value="Unassembled WGS sequence"/>
</dbReference>
<dbReference type="EMBL" id="JAASQL010000001">
    <property type="protein sequence ID" value="NIJ45060.1"/>
    <property type="molecule type" value="Genomic_DNA"/>
</dbReference>
<keyword evidence="2" id="KW-1185">Reference proteome</keyword>
<organism evidence="1 2">
    <name type="scientific">Wenyingzhuangia heitensis</name>
    <dbReference type="NCBI Taxonomy" id="1487859"/>
    <lineage>
        <taxon>Bacteria</taxon>
        <taxon>Pseudomonadati</taxon>
        <taxon>Bacteroidota</taxon>
        <taxon>Flavobacteriia</taxon>
        <taxon>Flavobacteriales</taxon>
        <taxon>Flavobacteriaceae</taxon>
        <taxon>Wenyingzhuangia</taxon>
    </lineage>
</organism>
<proteinExistence type="predicted"/>
<name>A0ABX0U888_9FLAO</name>
<sequence length="100" mass="11209">MAIKDITPEQIQAWKNAHGNIFKITIGTGKSFIVRSPKIKEIEGAQYLLKEGKFITYNIFLFKLCYLAGDDIPVDEAELSAAADKMLQSIEVVTSEMEKL</sequence>
<protein>
    <submittedName>
        <fullName evidence="1">Uncharacterized protein</fullName>
    </submittedName>
</protein>
<evidence type="ECO:0000313" key="1">
    <source>
        <dbReference type="EMBL" id="NIJ45060.1"/>
    </source>
</evidence>
<evidence type="ECO:0000313" key="2">
    <source>
        <dbReference type="Proteomes" id="UP000745859"/>
    </source>
</evidence>